<evidence type="ECO:0000313" key="1">
    <source>
        <dbReference type="EMBL" id="GAA4918989.1"/>
    </source>
</evidence>
<reference evidence="2" key="1">
    <citation type="journal article" date="2019" name="Int. J. Syst. Evol. Microbiol.">
        <title>The Global Catalogue of Microorganisms (GCM) 10K type strain sequencing project: providing services to taxonomists for standard genome sequencing and annotation.</title>
        <authorList>
            <consortium name="The Broad Institute Genomics Platform"/>
            <consortium name="The Broad Institute Genome Sequencing Center for Infectious Disease"/>
            <person name="Wu L."/>
            <person name="Ma J."/>
        </authorList>
    </citation>
    <scope>NUCLEOTIDE SEQUENCE [LARGE SCALE GENOMIC DNA]</scope>
    <source>
        <strain evidence="2">JCM 18283</strain>
    </source>
</reference>
<keyword evidence="2" id="KW-1185">Reference proteome</keyword>
<dbReference type="RefSeq" id="WP_345331374.1">
    <property type="nucleotide sequence ID" value="NZ_BAABJI010000002.1"/>
</dbReference>
<dbReference type="EMBL" id="BAABJI010000002">
    <property type="protein sequence ID" value="GAA4918989.1"/>
    <property type="molecule type" value="Genomic_DNA"/>
</dbReference>
<evidence type="ECO:0008006" key="3">
    <source>
        <dbReference type="Google" id="ProtNLM"/>
    </source>
</evidence>
<dbReference type="Proteomes" id="UP001501436">
    <property type="component" value="Unassembled WGS sequence"/>
</dbReference>
<proteinExistence type="predicted"/>
<name>A0ABP9FWV2_9SPHI</name>
<accession>A0ABP9FWV2</accession>
<evidence type="ECO:0000313" key="2">
    <source>
        <dbReference type="Proteomes" id="UP001501436"/>
    </source>
</evidence>
<gene>
    <name evidence="1" type="ORF">GCM10023313_23300</name>
</gene>
<protein>
    <recommendedName>
        <fullName evidence="3">Immunity protein 49 of polymorphic toxin system</fullName>
    </recommendedName>
</protein>
<organism evidence="1 2">
    <name type="scientific">Mucilaginibacter defluvii</name>
    <dbReference type="NCBI Taxonomy" id="1196019"/>
    <lineage>
        <taxon>Bacteria</taxon>
        <taxon>Pseudomonadati</taxon>
        <taxon>Bacteroidota</taxon>
        <taxon>Sphingobacteriia</taxon>
        <taxon>Sphingobacteriales</taxon>
        <taxon>Sphingobacteriaceae</taxon>
        <taxon>Mucilaginibacter</taxon>
    </lineage>
</organism>
<comment type="caution">
    <text evidence="1">The sequence shown here is derived from an EMBL/GenBank/DDBJ whole genome shotgun (WGS) entry which is preliminary data.</text>
</comment>
<sequence length="513" mass="58777">MAQHAIEDLIEETVYLIDKADAPDRQKRERLVSLYSVQALYDTGYTYFRVIDILLKYRFVYRMLLSDQPDTYQSFGGNTGWIKNYVTDEDAYAMHDDGQIYLYIDAGSRNWARLCDAGLLNENDCKPVAASPALQVINDLLQEAEKQQRLDLITKWYGLLVNSYLDGTLGSNEGLSDNFDDCLRNPELLNIREIARRNKVKRNKRLDEDLILPLLADEVTTSDGPEKEYIARLFLELRKTPQALQKGFEQACKARENGANLTGELLNGSLNTLMIASGWAIAPQPALNIWLWYKDVSAGRRFAWVIYEDDNKALIAYQGLQHKLLLKWQQRKADTELAHLHFYQMAIASVPEDRLQDKRIIHPHGGWHFDAGKPRKTLQANIDHLVNSLALAETAYFNYLDAHFPEAYFTHDPQELVLLAEEGVDGTGVVPEHVLFDSAYSILLVFAYHYHAANEPGHAKLMLDLVEEKLKNKSRRNAYDERYLLPLLMASHNGRLSQPMPPIYHHLLMKSLL</sequence>